<comment type="caution">
    <text evidence="5">The sequence shown here is derived from an EMBL/GenBank/DDBJ whole genome shotgun (WGS) entry which is preliminary data.</text>
</comment>
<evidence type="ECO:0000313" key="5">
    <source>
        <dbReference type="EMBL" id="MBI2877816.1"/>
    </source>
</evidence>
<name>A0A932CR86_UNCTE</name>
<organism evidence="5 6">
    <name type="scientific">Tectimicrobiota bacterium</name>
    <dbReference type="NCBI Taxonomy" id="2528274"/>
    <lineage>
        <taxon>Bacteria</taxon>
        <taxon>Pseudomonadati</taxon>
        <taxon>Nitrospinota/Tectimicrobiota group</taxon>
        <taxon>Candidatus Tectimicrobiota</taxon>
    </lineage>
</organism>
<dbReference type="PANTHER" id="PTHR11361:SF34">
    <property type="entry name" value="DNA MISMATCH REPAIR PROTEIN MSH1, MITOCHONDRIAL"/>
    <property type="match status" value="1"/>
</dbReference>
<dbReference type="SMART" id="SM00534">
    <property type="entry name" value="MUTSac"/>
    <property type="match status" value="1"/>
</dbReference>
<dbReference type="GO" id="GO:0005829">
    <property type="term" value="C:cytosol"/>
    <property type="evidence" value="ECO:0007669"/>
    <property type="project" value="TreeGrafter"/>
</dbReference>
<dbReference type="PANTHER" id="PTHR11361">
    <property type="entry name" value="DNA MISMATCH REPAIR PROTEIN MUTS FAMILY MEMBER"/>
    <property type="match status" value="1"/>
</dbReference>
<keyword evidence="3" id="KW-0238">DNA-binding</keyword>
<gene>
    <name evidence="5" type="ORF">HYY20_13155</name>
</gene>
<dbReference type="GO" id="GO:0030983">
    <property type="term" value="F:mismatched DNA binding"/>
    <property type="evidence" value="ECO:0007669"/>
    <property type="project" value="InterPro"/>
</dbReference>
<dbReference type="Gene3D" id="3.40.50.300">
    <property type="entry name" value="P-loop containing nucleotide triphosphate hydrolases"/>
    <property type="match status" value="1"/>
</dbReference>
<protein>
    <recommendedName>
        <fullName evidence="4">DNA mismatch repair proteins mutS family domain-containing protein</fullName>
    </recommendedName>
</protein>
<dbReference type="Pfam" id="PF00488">
    <property type="entry name" value="MutS_V"/>
    <property type="match status" value="1"/>
</dbReference>
<dbReference type="GO" id="GO:0006298">
    <property type="term" value="P:mismatch repair"/>
    <property type="evidence" value="ECO:0007669"/>
    <property type="project" value="InterPro"/>
</dbReference>
<dbReference type="InterPro" id="IPR000432">
    <property type="entry name" value="DNA_mismatch_repair_MutS_C"/>
</dbReference>
<accession>A0A932CR86</accession>
<dbReference type="GO" id="GO:0005524">
    <property type="term" value="F:ATP binding"/>
    <property type="evidence" value="ECO:0007669"/>
    <property type="project" value="UniProtKB-KW"/>
</dbReference>
<evidence type="ECO:0000256" key="1">
    <source>
        <dbReference type="ARBA" id="ARBA00022741"/>
    </source>
</evidence>
<dbReference type="InterPro" id="IPR027417">
    <property type="entry name" value="P-loop_NTPase"/>
</dbReference>
<proteinExistence type="predicted"/>
<dbReference type="AlphaFoldDB" id="A0A932CR86"/>
<evidence type="ECO:0000313" key="6">
    <source>
        <dbReference type="Proteomes" id="UP000769766"/>
    </source>
</evidence>
<dbReference type="GO" id="GO:0140664">
    <property type="term" value="F:ATP-dependent DNA damage sensor activity"/>
    <property type="evidence" value="ECO:0007669"/>
    <property type="project" value="InterPro"/>
</dbReference>
<reference evidence="5" key="1">
    <citation type="submission" date="2020-07" db="EMBL/GenBank/DDBJ databases">
        <title>Huge and variable diversity of episymbiotic CPR bacteria and DPANN archaea in groundwater ecosystems.</title>
        <authorList>
            <person name="He C.Y."/>
            <person name="Keren R."/>
            <person name="Whittaker M."/>
            <person name="Farag I.F."/>
            <person name="Doudna J."/>
            <person name="Cate J.H.D."/>
            <person name="Banfield J.F."/>
        </authorList>
    </citation>
    <scope>NUCLEOTIDE SEQUENCE</scope>
    <source>
        <strain evidence="5">NC_groundwater_672_Ag_B-0.1um_62_36</strain>
    </source>
</reference>
<evidence type="ECO:0000256" key="2">
    <source>
        <dbReference type="ARBA" id="ARBA00022840"/>
    </source>
</evidence>
<dbReference type="EMBL" id="JACPRF010000402">
    <property type="protein sequence ID" value="MBI2877816.1"/>
    <property type="molecule type" value="Genomic_DNA"/>
</dbReference>
<sequence length="590" mass="67848">MKDKGIDLHEIQDSHKLSPIPDMFLIDDRGQREEFRAFIKNNPYVNYDKDYYQAHTAFFSDMDLERLFTTYFETDELENPKRHNIKELFYFLPANLEVVRFRQDIVKDFIEDPLLSDVIESSMNTLRKSLAGVNFSSTSKGLLLPYSKLIRDYEAVLVNLIEKLGAKSSEGLKQLSRFLKQMKDHPDMKVWKDYDKKIEEEVPFYLSLTRRFDFTPIAFSIFGFENDSSALSKMLKEATDRFGKIKTDTIDGERLEAMEVNLTYRHQYVRIPLMEAFVQIMMQVFGNPFDGLENHVRYVIASLSQLSFYRKSARLYRQLTAEGIPCIFPDVREAKARGMKIEEAYNFLIERKRGTRLVPNDIENSYKCRINVITGSNYGGKSCYMKTISLVQLMGQIGLYVPARSASLSVVDHIFTHFPEREGAGDIESRYSWELERAKRIFSYATPYSLVLFDEPCSGTAYTEGISQTRTFIKISQQIGMKTYFTTHMHEIAKDIEENRDVYPYCDNLFVVTEQTNQGPRYTYQILKGMANYSGAAQLAEARGCDEVALKKLLDGRILTNSLPVIDDSAYNGGDHSSAVGRYIPGGETG</sequence>
<keyword evidence="1" id="KW-0547">Nucleotide-binding</keyword>
<dbReference type="SUPFAM" id="SSF52540">
    <property type="entry name" value="P-loop containing nucleoside triphosphate hydrolases"/>
    <property type="match status" value="1"/>
</dbReference>
<dbReference type="InterPro" id="IPR045076">
    <property type="entry name" value="MutS"/>
</dbReference>
<keyword evidence="2" id="KW-0067">ATP-binding</keyword>
<evidence type="ECO:0000259" key="4">
    <source>
        <dbReference type="SMART" id="SM00534"/>
    </source>
</evidence>
<dbReference type="Proteomes" id="UP000769766">
    <property type="component" value="Unassembled WGS sequence"/>
</dbReference>
<feature type="domain" description="DNA mismatch repair proteins mutS family" evidence="4">
    <location>
        <begin position="368"/>
        <end position="554"/>
    </location>
</feature>
<evidence type="ECO:0000256" key="3">
    <source>
        <dbReference type="ARBA" id="ARBA00023125"/>
    </source>
</evidence>